<organism evidence="1 2">
    <name type="scientific">Fusarium solani</name>
    <name type="common">Filamentous fungus</name>
    <dbReference type="NCBI Taxonomy" id="169388"/>
    <lineage>
        <taxon>Eukaryota</taxon>
        <taxon>Fungi</taxon>
        <taxon>Dikarya</taxon>
        <taxon>Ascomycota</taxon>
        <taxon>Pezizomycotina</taxon>
        <taxon>Sordariomycetes</taxon>
        <taxon>Hypocreomycetidae</taxon>
        <taxon>Hypocreales</taxon>
        <taxon>Nectriaceae</taxon>
        <taxon>Fusarium</taxon>
        <taxon>Fusarium solani species complex</taxon>
    </lineage>
</organism>
<dbReference type="Proteomes" id="UP000736672">
    <property type="component" value="Unassembled WGS sequence"/>
</dbReference>
<gene>
    <name evidence="1" type="ORF">B0J15DRAFT_503495</name>
</gene>
<evidence type="ECO:0008006" key="3">
    <source>
        <dbReference type="Google" id="ProtNLM"/>
    </source>
</evidence>
<dbReference type="AlphaFoldDB" id="A0A9P9GEC8"/>
<protein>
    <recommendedName>
        <fullName evidence="3">F-box domain-containing protein</fullName>
    </recommendedName>
</protein>
<dbReference type="EMBL" id="JAGTJS010000023">
    <property type="protein sequence ID" value="KAH7237248.1"/>
    <property type="molecule type" value="Genomic_DNA"/>
</dbReference>
<accession>A0A9P9GEC8</accession>
<evidence type="ECO:0000313" key="1">
    <source>
        <dbReference type="EMBL" id="KAH7237248.1"/>
    </source>
</evidence>
<evidence type="ECO:0000313" key="2">
    <source>
        <dbReference type="Proteomes" id="UP000736672"/>
    </source>
</evidence>
<comment type="caution">
    <text evidence="1">The sequence shown here is derived from an EMBL/GenBank/DDBJ whole genome shotgun (WGS) entry which is preliminary data.</text>
</comment>
<reference evidence="1" key="1">
    <citation type="journal article" date="2021" name="Nat. Commun.">
        <title>Genetic determinants of endophytism in the Arabidopsis root mycobiome.</title>
        <authorList>
            <person name="Mesny F."/>
            <person name="Miyauchi S."/>
            <person name="Thiergart T."/>
            <person name="Pickel B."/>
            <person name="Atanasova L."/>
            <person name="Karlsson M."/>
            <person name="Huettel B."/>
            <person name="Barry K.W."/>
            <person name="Haridas S."/>
            <person name="Chen C."/>
            <person name="Bauer D."/>
            <person name="Andreopoulos W."/>
            <person name="Pangilinan J."/>
            <person name="LaButti K."/>
            <person name="Riley R."/>
            <person name="Lipzen A."/>
            <person name="Clum A."/>
            <person name="Drula E."/>
            <person name="Henrissat B."/>
            <person name="Kohler A."/>
            <person name="Grigoriev I.V."/>
            <person name="Martin F.M."/>
            <person name="Hacquard S."/>
        </authorList>
    </citation>
    <scope>NUCLEOTIDE SEQUENCE</scope>
    <source>
        <strain evidence="1">FSSC 5 MPI-SDFR-AT-0091</strain>
    </source>
</reference>
<proteinExistence type="predicted"/>
<sequence>MSSEIGIEEYRQDVLRVCSYHRTDFALALVRTRPHKMQAIAALLQTYFTTPSPFKHGPPFRLGVLDLLTPELIVIILLQLDIVSYLQFRRVNRHARVIATRLHEYKLVSTHGLEGLVAILRTKLGECFTIKDLYRPLVTYSCKVCGGFGCFLYLPDCTRCCLPCLSEAPELRMTNVSNLVTQFSPVEGLTEYHQRELRPVLHPVRGKYCLQSYRSVRTGRQLMPTRQVVARLRSLDVPEKAIEAAVYRKADWESNRFASAAMYPWYNAQRGEADRGVSCGGIQLHLERIVPPGMVEPEDERKHRDQLFSRAGFLQHFQTCSFAQDLWARRDDGTTEKESWFISNGGTLREKDEEGVPF</sequence>
<name>A0A9P9GEC8_FUSSL</name>
<keyword evidence="2" id="KW-1185">Reference proteome</keyword>
<dbReference type="OrthoDB" id="165382at2759"/>